<sequence length="265" mass="28456">MGSACCVAAKDQTLPNRTGGESLCWNGIYSPSLNFRPDNRGRVAGEIESPCCNTSHGHGASRNVSMELKCSLSSERGDLSDGGSTLENSVTPISQKSHVHDSLITNLMTPSSGKYQSMASNCSMAVKNLAESPEIADSSASKLSLSVPSFFSTPTTDPFPNHTYYHLPNSAPSRWARHSPGHPLLRQISDSRIIGLKSPNNSISEGRPSFVLSTGSNDITTGSQGGSSDGWSMRTFSELVASSQRERWSFDNEYLGSGPSQDKWM</sequence>
<feature type="region of interest" description="Disordered" evidence="1">
    <location>
        <begin position="205"/>
        <end position="231"/>
    </location>
</feature>
<reference evidence="2" key="1">
    <citation type="journal article" date="2023" name="Science">
        <title>Elucidation of the pathway for biosynthesis of saponin adjuvants from the soapbark tree.</title>
        <authorList>
            <person name="Reed J."/>
            <person name="Orme A."/>
            <person name="El-Demerdash A."/>
            <person name="Owen C."/>
            <person name="Martin L.B.B."/>
            <person name="Misra R.C."/>
            <person name="Kikuchi S."/>
            <person name="Rejzek M."/>
            <person name="Martin A.C."/>
            <person name="Harkess A."/>
            <person name="Leebens-Mack J."/>
            <person name="Louveau T."/>
            <person name="Stephenson M.J."/>
            <person name="Osbourn A."/>
        </authorList>
    </citation>
    <scope>NUCLEOTIDE SEQUENCE</scope>
    <source>
        <strain evidence="2">S10</strain>
    </source>
</reference>
<proteinExistence type="predicted"/>
<protein>
    <submittedName>
        <fullName evidence="2">RING/U-box superfamily protein</fullName>
    </submittedName>
</protein>
<dbReference type="KEGG" id="qsa:O6P43_018616"/>
<dbReference type="Proteomes" id="UP001163823">
    <property type="component" value="Chromosome 8"/>
</dbReference>
<gene>
    <name evidence="2" type="ORF">O6P43_018616</name>
</gene>
<feature type="region of interest" description="Disordered" evidence="1">
    <location>
        <begin position="75"/>
        <end position="94"/>
    </location>
</feature>
<organism evidence="2 3">
    <name type="scientific">Quillaja saponaria</name>
    <name type="common">Soap bark tree</name>
    <dbReference type="NCBI Taxonomy" id="32244"/>
    <lineage>
        <taxon>Eukaryota</taxon>
        <taxon>Viridiplantae</taxon>
        <taxon>Streptophyta</taxon>
        <taxon>Embryophyta</taxon>
        <taxon>Tracheophyta</taxon>
        <taxon>Spermatophyta</taxon>
        <taxon>Magnoliopsida</taxon>
        <taxon>eudicotyledons</taxon>
        <taxon>Gunneridae</taxon>
        <taxon>Pentapetalae</taxon>
        <taxon>rosids</taxon>
        <taxon>fabids</taxon>
        <taxon>Fabales</taxon>
        <taxon>Quillajaceae</taxon>
        <taxon>Quillaja</taxon>
    </lineage>
</organism>
<name>A0AAD7PJF2_QUISA</name>
<evidence type="ECO:0000256" key="1">
    <source>
        <dbReference type="SAM" id="MobiDB-lite"/>
    </source>
</evidence>
<comment type="caution">
    <text evidence="2">The sequence shown here is derived from an EMBL/GenBank/DDBJ whole genome shotgun (WGS) entry which is preliminary data.</text>
</comment>
<accession>A0AAD7PJF2</accession>
<feature type="compositionally biased region" description="Polar residues" evidence="1">
    <location>
        <begin position="211"/>
        <end position="222"/>
    </location>
</feature>
<feature type="compositionally biased region" description="Polar residues" evidence="1">
    <location>
        <begin position="82"/>
        <end position="94"/>
    </location>
</feature>
<evidence type="ECO:0000313" key="3">
    <source>
        <dbReference type="Proteomes" id="UP001163823"/>
    </source>
</evidence>
<evidence type="ECO:0000313" key="2">
    <source>
        <dbReference type="EMBL" id="KAJ7957793.1"/>
    </source>
</evidence>
<dbReference type="AlphaFoldDB" id="A0AAD7PJF2"/>
<keyword evidence="3" id="KW-1185">Reference proteome</keyword>
<dbReference type="EMBL" id="JARAOO010000008">
    <property type="protein sequence ID" value="KAJ7957793.1"/>
    <property type="molecule type" value="Genomic_DNA"/>
</dbReference>